<dbReference type="InterPro" id="IPR003447">
    <property type="entry name" value="FEMABX"/>
</dbReference>
<dbReference type="RefSeq" id="WP_100755526.1">
    <property type="nucleotide sequence ID" value="NZ_NPDP01000017.1"/>
</dbReference>
<dbReference type="PROSITE" id="PS51191">
    <property type="entry name" value="FEMABX"/>
    <property type="match status" value="1"/>
</dbReference>
<dbReference type="InterPro" id="IPR015424">
    <property type="entry name" value="PyrdxlP-dep_Trfase"/>
</dbReference>
<dbReference type="InterPro" id="IPR015421">
    <property type="entry name" value="PyrdxlP-dep_Trfase_major"/>
</dbReference>
<dbReference type="Pfam" id="PF01041">
    <property type="entry name" value="DegT_DnrJ_EryC1"/>
    <property type="match status" value="1"/>
</dbReference>
<evidence type="ECO:0000313" key="10">
    <source>
        <dbReference type="Proteomes" id="UP000231919"/>
    </source>
</evidence>
<keyword evidence="10" id="KW-1185">Reference proteome</keyword>
<keyword evidence="6" id="KW-0961">Cell wall biogenesis/degradation</keyword>
<feature type="domain" description="BioF2-like acetyltransferase" evidence="8">
    <location>
        <begin position="544"/>
        <end position="671"/>
    </location>
</feature>
<evidence type="ECO:0000259" key="8">
    <source>
        <dbReference type="Pfam" id="PF13480"/>
    </source>
</evidence>
<evidence type="ECO:0000256" key="6">
    <source>
        <dbReference type="ARBA" id="ARBA00023316"/>
    </source>
</evidence>
<keyword evidence="7" id="KW-0663">Pyridoxal phosphate</keyword>
<dbReference type="SUPFAM" id="SSF53383">
    <property type="entry name" value="PLP-dependent transferases"/>
    <property type="match status" value="1"/>
</dbReference>
<evidence type="ECO:0000256" key="5">
    <source>
        <dbReference type="ARBA" id="ARBA00023315"/>
    </source>
</evidence>
<dbReference type="SUPFAM" id="SSF55729">
    <property type="entry name" value="Acyl-CoA N-acyltransferases (Nat)"/>
    <property type="match status" value="2"/>
</dbReference>
<dbReference type="EMBL" id="NPDP01000017">
    <property type="protein sequence ID" value="PJZ29746.1"/>
    <property type="molecule type" value="Genomic_DNA"/>
</dbReference>
<proteinExistence type="inferred from homology"/>
<comment type="similarity">
    <text evidence="1">Belongs to the FemABX family.</text>
</comment>
<evidence type="ECO:0000256" key="4">
    <source>
        <dbReference type="ARBA" id="ARBA00022984"/>
    </source>
</evidence>
<comment type="similarity">
    <text evidence="7">Belongs to the DegT/DnrJ/EryC1 family.</text>
</comment>
<accession>A0ABX4N9Z2</accession>
<evidence type="ECO:0000256" key="1">
    <source>
        <dbReference type="ARBA" id="ARBA00009943"/>
    </source>
</evidence>
<dbReference type="InterPro" id="IPR050644">
    <property type="entry name" value="PG_Glycine_Bridge_Synth"/>
</dbReference>
<comment type="caution">
    <text evidence="9">The sequence shown here is derived from an EMBL/GenBank/DDBJ whole genome shotgun (WGS) entry which is preliminary data.</text>
</comment>
<keyword evidence="5" id="KW-0012">Acyltransferase</keyword>
<evidence type="ECO:0000256" key="3">
    <source>
        <dbReference type="ARBA" id="ARBA00022960"/>
    </source>
</evidence>
<dbReference type="PANTHER" id="PTHR36174:SF1">
    <property type="entry name" value="LIPID II:GLYCINE GLYCYLTRANSFERASE"/>
    <property type="match status" value="1"/>
</dbReference>
<dbReference type="Gene3D" id="3.40.640.10">
    <property type="entry name" value="Type I PLP-dependent aspartate aminotransferase-like (Major domain)"/>
    <property type="match status" value="1"/>
</dbReference>
<organism evidence="9 10">
    <name type="scientific">Leptospira kmetyi</name>
    <dbReference type="NCBI Taxonomy" id="408139"/>
    <lineage>
        <taxon>Bacteria</taxon>
        <taxon>Pseudomonadati</taxon>
        <taxon>Spirochaetota</taxon>
        <taxon>Spirochaetia</taxon>
        <taxon>Leptospirales</taxon>
        <taxon>Leptospiraceae</taxon>
        <taxon>Leptospira</taxon>
    </lineage>
</organism>
<evidence type="ECO:0000256" key="2">
    <source>
        <dbReference type="ARBA" id="ARBA00022679"/>
    </source>
</evidence>
<sequence length="697" mass="80863">MFGFAPLPSWKNLFSIFSFRNVNRSFLSRTWADPSNVSLWFSKSAWSLFSIAIWKKLHSDPNQEVTFWFPEYFCNSSLFLLREQGVQLVFYPIKENREPDYAACKELAAKHPLDAFVLVHYFGKPNDANRAFEFCKTKNAVLIEDAAHALKPIKGIGEKGDFVLYSPHKHLPIADGAILIVRDSGPSNVIWEERDTHQVKRSAQEFYRKNGNTHFFLLKWFLKRFLQKLGYRNRIDIHSDFSNDVSTEIVSFPFLSTLSSRMLSDIVLRLNAIAKKKFRIQEIWNATLSDRFGLNLKSEAVDRTWIPYLAEYSFDRTEEAENAFRALLKDGIPVSTWPDLPPEVSKNSENGIANQQRKTRLYVSIQQSLSESEIANLYPDQKESLSIDLEELTEERWNEELNRIDHVNLLQSWEYGEAKRIGEGWKTKRILLRSDEKKIGLVQILFKKYFHILKVYRINRGPLFFQDANEKEKNSSLRFLSKFVSIKRCSVLFLNPELSLNGRSLISLYRNGFVKRNQVSWASSYVDLSLSLDGLRKILDGKWRNMLNSAEKNGLGLEVSDSKEDFDWMLEKYSELMQTKEFSGIPVSFLQKMRDCSPNDKKPLLLIASQKERRIACICLTLSNRTGTYLVGWNGEEGRRLKANQYLLWNAIVELKNRGYRWFDLGGIDEENTPAIAEFKLGMNGTRYELAGEFLAF</sequence>
<name>A0ABX4N9Z2_9LEPT</name>
<protein>
    <submittedName>
        <fullName evidence="9">Glycosyltransferase</fullName>
    </submittedName>
</protein>
<dbReference type="InterPro" id="IPR038740">
    <property type="entry name" value="BioF2-like_GNAT_dom"/>
</dbReference>
<dbReference type="InterPro" id="IPR000653">
    <property type="entry name" value="DegT/StrS_aminotransferase"/>
</dbReference>
<dbReference type="Pfam" id="PF13480">
    <property type="entry name" value="Acetyltransf_6"/>
    <property type="match status" value="1"/>
</dbReference>
<reference evidence="9 10" key="1">
    <citation type="submission" date="2017-07" db="EMBL/GenBank/DDBJ databases">
        <title>Leptospira spp. isolated from tropical soils.</title>
        <authorList>
            <person name="Thibeaux R."/>
            <person name="Iraola G."/>
            <person name="Ferres I."/>
            <person name="Bierque E."/>
            <person name="Girault D."/>
            <person name="Soupe-Gilbert M.-E."/>
            <person name="Picardeau M."/>
            <person name="Goarant C."/>
        </authorList>
    </citation>
    <scope>NUCLEOTIDE SEQUENCE [LARGE SCALE GENOMIC DNA]</scope>
    <source>
        <strain evidence="9 10">JW2-C-B1</strain>
    </source>
</reference>
<keyword evidence="2" id="KW-0808">Transferase</keyword>
<evidence type="ECO:0000313" key="9">
    <source>
        <dbReference type="EMBL" id="PJZ29746.1"/>
    </source>
</evidence>
<dbReference type="Gene3D" id="3.40.630.30">
    <property type="match status" value="2"/>
</dbReference>
<keyword evidence="3" id="KW-0133">Cell shape</keyword>
<dbReference type="InterPro" id="IPR016181">
    <property type="entry name" value="Acyl_CoA_acyltransferase"/>
</dbReference>
<dbReference type="Proteomes" id="UP000231919">
    <property type="component" value="Unassembled WGS sequence"/>
</dbReference>
<gene>
    <name evidence="9" type="ORF">CH378_10735</name>
</gene>
<evidence type="ECO:0000256" key="7">
    <source>
        <dbReference type="RuleBase" id="RU004508"/>
    </source>
</evidence>
<dbReference type="PANTHER" id="PTHR36174">
    <property type="entry name" value="LIPID II:GLYCINE GLYCYLTRANSFERASE"/>
    <property type="match status" value="1"/>
</dbReference>
<keyword evidence="4" id="KW-0573">Peptidoglycan synthesis</keyword>